<dbReference type="EMBL" id="JAVHNQ010000009">
    <property type="protein sequence ID" value="KAK6338833.1"/>
    <property type="molecule type" value="Genomic_DNA"/>
</dbReference>
<feature type="compositionally biased region" description="Polar residues" evidence="1">
    <location>
        <begin position="120"/>
        <end position="135"/>
    </location>
</feature>
<feature type="region of interest" description="Disordered" evidence="1">
    <location>
        <begin position="157"/>
        <end position="177"/>
    </location>
</feature>
<feature type="region of interest" description="Disordered" evidence="1">
    <location>
        <begin position="290"/>
        <end position="320"/>
    </location>
</feature>
<gene>
    <name evidence="3" type="ORF">TWF696_009641</name>
</gene>
<protein>
    <submittedName>
        <fullName evidence="3">Uncharacterized protein</fullName>
    </submittedName>
</protein>
<feature type="compositionally biased region" description="Basic residues" evidence="1">
    <location>
        <begin position="440"/>
        <end position="452"/>
    </location>
</feature>
<name>A0AAV9UBW5_9PEZI</name>
<proteinExistence type="predicted"/>
<sequence length="452" mass="49764">MLVSYTTTSLLLHYYFAATALLLHSYCTAPTPPNCTSIATTSNYSFLRKSASTPDNMSTSVFTDAPFGLFFPPAEPAEQSNGSQQPQTESSSEQQNVIESSKNQVEVPDVIYVKTKSKRSPSSVPRTYPSSPTGTVTRMMAARGQGEVLIVPRETVKSRGKAGNNGQGENQYPANGQTPREIADELKGARLQLRREAARVLKELFNLKIEPLDSLTLKQIPVPDSTYLWHIDEHEHVMSGKYNFPDLCKNWEVCDTSLHKSKPVSEYTLKECRVIQKLINQKIVVPYTVNMGAKPGSPTPKKRKRGDSDAEKPAKKTKHMDTASIELGNLNSFMGGVDKELKTLANLSYTISRYLQNAVCLKTRKNGKPSDPEKCGCPLCKSSRDIRGVARYLAGMRDDVVDATGSLLALREQLERTECEEVPVEESDAQESNPPAKLSGKGKAKAGKKGKK</sequence>
<feature type="region of interest" description="Disordered" evidence="1">
    <location>
        <begin position="418"/>
        <end position="452"/>
    </location>
</feature>
<evidence type="ECO:0000256" key="1">
    <source>
        <dbReference type="SAM" id="MobiDB-lite"/>
    </source>
</evidence>
<evidence type="ECO:0000313" key="3">
    <source>
        <dbReference type="EMBL" id="KAK6338833.1"/>
    </source>
</evidence>
<feature type="chain" id="PRO_5043776717" evidence="2">
    <location>
        <begin position="21"/>
        <end position="452"/>
    </location>
</feature>
<keyword evidence="2" id="KW-0732">Signal</keyword>
<comment type="caution">
    <text evidence="3">The sequence shown here is derived from an EMBL/GenBank/DDBJ whole genome shotgun (WGS) entry which is preliminary data.</text>
</comment>
<evidence type="ECO:0000313" key="4">
    <source>
        <dbReference type="Proteomes" id="UP001375240"/>
    </source>
</evidence>
<organism evidence="3 4">
    <name type="scientific">Orbilia brochopaga</name>
    <dbReference type="NCBI Taxonomy" id="3140254"/>
    <lineage>
        <taxon>Eukaryota</taxon>
        <taxon>Fungi</taxon>
        <taxon>Dikarya</taxon>
        <taxon>Ascomycota</taxon>
        <taxon>Pezizomycotina</taxon>
        <taxon>Orbiliomycetes</taxon>
        <taxon>Orbiliales</taxon>
        <taxon>Orbiliaceae</taxon>
        <taxon>Orbilia</taxon>
    </lineage>
</organism>
<feature type="compositionally biased region" description="Low complexity" evidence="1">
    <location>
        <begin position="83"/>
        <end position="95"/>
    </location>
</feature>
<dbReference type="AlphaFoldDB" id="A0AAV9UBW5"/>
<keyword evidence="4" id="KW-1185">Reference proteome</keyword>
<feature type="compositionally biased region" description="Acidic residues" evidence="1">
    <location>
        <begin position="420"/>
        <end position="429"/>
    </location>
</feature>
<reference evidence="3 4" key="1">
    <citation type="submission" date="2019-10" db="EMBL/GenBank/DDBJ databases">
        <authorList>
            <person name="Palmer J.M."/>
        </authorList>
    </citation>
    <scope>NUCLEOTIDE SEQUENCE [LARGE SCALE GENOMIC DNA]</scope>
    <source>
        <strain evidence="3 4">TWF696</strain>
    </source>
</reference>
<accession>A0AAV9UBW5</accession>
<feature type="signal peptide" evidence="2">
    <location>
        <begin position="1"/>
        <end position="20"/>
    </location>
</feature>
<feature type="region of interest" description="Disordered" evidence="1">
    <location>
        <begin position="114"/>
        <end position="135"/>
    </location>
</feature>
<feature type="compositionally biased region" description="Polar residues" evidence="1">
    <location>
        <begin position="167"/>
        <end position="177"/>
    </location>
</feature>
<dbReference type="Proteomes" id="UP001375240">
    <property type="component" value="Unassembled WGS sequence"/>
</dbReference>
<feature type="region of interest" description="Disordered" evidence="1">
    <location>
        <begin position="73"/>
        <end position="101"/>
    </location>
</feature>
<evidence type="ECO:0000256" key="2">
    <source>
        <dbReference type="SAM" id="SignalP"/>
    </source>
</evidence>